<dbReference type="Proteomes" id="UP000579153">
    <property type="component" value="Unassembled WGS sequence"/>
</dbReference>
<reference evidence="1 2" key="1">
    <citation type="submission" date="2020-08" db="EMBL/GenBank/DDBJ databases">
        <title>Sequencing the genomes of 1000 actinobacteria strains.</title>
        <authorList>
            <person name="Klenk H.-P."/>
        </authorList>
    </citation>
    <scope>NUCLEOTIDE SEQUENCE [LARGE SCALE GENOMIC DNA]</scope>
    <source>
        <strain evidence="1 2">DSM 45507</strain>
    </source>
</reference>
<evidence type="ECO:0000313" key="1">
    <source>
        <dbReference type="EMBL" id="MBB5775063.1"/>
    </source>
</evidence>
<protein>
    <submittedName>
        <fullName evidence="1">Transposase</fullName>
    </submittedName>
</protein>
<proteinExistence type="predicted"/>
<dbReference type="EMBL" id="JACHMB010000001">
    <property type="protein sequence ID" value="MBB5775063.1"/>
    <property type="molecule type" value="Genomic_DNA"/>
</dbReference>
<dbReference type="RefSeq" id="WP_281398182.1">
    <property type="nucleotide sequence ID" value="NZ_JACHMB010000001.1"/>
</dbReference>
<sequence>MLAELSDDRARFADARALKTYAGAAPISCAPGKNLVVHHRKLKNQRLAATGYVRPFAVLRAPGPRKHYDRRRAEGDRHSSALRNTFDRMLGHLFHCLQKSKTYDELTAFPPRPSMRLNQAS</sequence>
<evidence type="ECO:0000313" key="2">
    <source>
        <dbReference type="Proteomes" id="UP000579153"/>
    </source>
</evidence>
<accession>A0A7W9L928</accession>
<name>A0A7W9L928_9ACTN</name>
<gene>
    <name evidence="1" type="ORF">HD596_001819</name>
</gene>
<comment type="caution">
    <text evidence="1">The sequence shown here is derived from an EMBL/GenBank/DDBJ whole genome shotgun (WGS) entry which is preliminary data.</text>
</comment>
<organism evidence="1 2">
    <name type="scientific">Nonomuraea jabiensis</name>
    <dbReference type="NCBI Taxonomy" id="882448"/>
    <lineage>
        <taxon>Bacteria</taxon>
        <taxon>Bacillati</taxon>
        <taxon>Actinomycetota</taxon>
        <taxon>Actinomycetes</taxon>
        <taxon>Streptosporangiales</taxon>
        <taxon>Streptosporangiaceae</taxon>
        <taxon>Nonomuraea</taxon>
    </lineage>
</organism>
<keyword evidence="2" id="KW-1185">Reference proteome</keyword>
<dbReference type="AlphaFoldDB" id="A0A7W9L928"/>